<gene>
    <name evidence="6" type="ORF">C7391_1378</name>
</gene>
<protein>
    <submittedName>
        <fullName evidence="6">Matrixin</fullName>
    </submittedName>
</protein>
<organism evidence="6 7">
    <name type="scientific">Methanimicrococcus blatticola</name>
    <dbReference type="NCBI Taxonomy" id="91560"/>
    <lineage>
        <taxon>Archaea</taxon>
        <taxon>Methanobacteriati</taxon>
        <taxon>Methanobacteriota</taxon>
        <taxon>Stenosarchaea group</taxon>
        <taxon>Methanomicrobia</taxon>
        <taxon>Methanosarcinales</taxon>
        <taxon>Methanosarcinaceae</taxon>
        <taxon>Methanimicrococcus</taxon>
    </lineage>
</organism>
<dbReference type="Gene3D" id="3.40.390.10">
    <property type="entry name" value="Collagenase (Catalytic Domain)"/>
    <property type="match status" value="1"/>
</dbReference>
<dbReference type="EMBL" id="SNYS01000010">
    <property type="protein sequence ID" value="TDQ67825.1"/>
    <property type="molecule type" value="Genomic_DNA"/>
</dbReference>
<evidence type="ECO:0000256" key="4">
    <source>
        <dbReference type="ARBA" id="ARBA00022833"/>
    </source>
</evidence>
<dbReference type="Pfam" id="PF00413">
    <property type="entry name" value="Peptidase_M10"/>
    <property type="match status" value="1"/>
</dbReference>
<evidence type="ECO:0000256" key="1">
    <source>
        <dbReference type="ARBA" id="ARBA00022670"/>
    </source>
</evidence>
<keyword evidence="1" id="KW-0645">Protease</keyword>
<feature type="domain" description="Peptidase M10 metallopeptidase" evidence="5">
    <location>
        <begin position="125"/>
        <end position="169"/>
    </location>
</feature>
<dbReference type="InterPro" id="IPR024079">
    <property type="entry name" value="MetalloPept_cat_dom_sf"/>
</dbReference>
<proteinExistence type="predicted"/>
<reference evidence="6 7" key="1">
    <citation type="submission" date="2019-03" db="EMBL/GenBank/DDBJ databases">
        <title>Genomic Encyclopedia of Type Strains, Phase IV (KMG-IV): sequencing the most valuable type-strain genomes for metagenomic binning, comparative biology and taxonomic classification.</title>
        <authorList>
            <person name="Goeker M."/>
        </authorList>
    </citation>
    <scope>NUCLEOTIDE SEQUENCE [LARGE SCALE GENOMIC DNA]</scope>
    <source>
        <strain evidence="6 7">DSM 13328</strain>
    </source>
</reference>
<evidence type="ECO:0000256" key="2">
    <source>
        <dbReference type="ARBA" id="ARBA00022723"/>
    </source>
</evidence>
<keyword evidence="3" id="KW-0378">Hydrolase</keyword>
<dbReference type="GO" id="GO:0006508">
    <property type="term" value="P:proteolysis"/>
    <property type="evidence" value="ECO:0007669"/>
    <property type="project" value="UniProtKB-KW"/>
</dbReference>
<dbReference type="GO" id="GO:0004222">
    <property type="term" value="F:metalloendopeptidase activity"/>
    <property type="evidence" value="ECO:0007669"/>
    <property type="project" value="InterPro"/>
</dbReference>
<accession>A0A484F2I4</accession>
<keyword evidence="7" id="KW-1185">Reference proteome</keyword>
<dbReference type="SUPFAM" id="SSF55486">
    <property type="entry name" value="Metalloproteases ('zincins'), catalytic domain"/>
    <property type="match status" value="1"/>
</dbReference>
<dbReference type="RefSeq" id="WP_208107082.1">
    <property type="nucleotide sequence ID" value="NZ_JAHDUW010000001.1"/>
</dbReference>
<comment type="caution">
    <text evidence="6">The sequence shown here is derived from an EMBL/GenBank/DDBJ whole genome shotgun (WGS) entry which is preliminary data.</text>
</comment>
<evidence type="ECO:0000259" key="5">
    <source>
        <dbReference type="Pfam" id="PF00413"/>
    </source>
</evidence>
<evidence type="ECO:0000313" key="6">
    <source>
        <dbReference type="EMBL" id="TDQ67825.1"/>
    </source>
</evidence>
<dbReference type="AlphaFoldDB" id="A0A484F2I4"/>
<name>A0A484F2I4_9EURY</name>
<dbReference type="Proteomes" id="UP000294855">
    <property type="component" value="Unassembled WGS sequence"/>
</dbReference>
<keyword evidence="4" id="KW-0862">Zinc</keyword>
<evidence type="ECO:0000256" key="3">
    <source>
        <dbReference type="ARBA" id="ARBA00022801"/>
    </source>
</evidence>
<dbReference type="InterPro" id="IPR001818">
    <property type="entry name" value="Pept_M10_metallopeptidase"/>
</dbReference>
<evidence type="ECO:0000313" key="7">
    <source>
        <dbReference type="Proteomes" id="UP000294855"/>
    </source>
</evidence>
<sequence>MSGKNKFKIFNRSAALLLILLLLTAFATPALGATSSIQWWHMVDSGKHLDWGGSTKYQSDFNSSVSTWNSHKSGVIRKDSLVYIRDVTISDVYWSNGTVGLVNGDNKTMQFNTRLMDPMNSTRRKNACLHELGHALGLDHNQNGDVMYAFSSNAVSLTANDKASYNASYARY</sequence>
<keyword evidence="2" id="KW-0479">Metal-binding</keyword>
<dbReference type="GO" id="GO:0031012">
    <property type="term" value="C:extracellular matrix"/>
    <property type="evidence" value="ECO:0007669"/>
    <property type="project" value="InterPro"/>
</dbReference>
<dbReference type="OrthoDB" id="9634at2157"/>
<dbReference type="GO" id="GO:0008270">
    <property type="term" value="F:zinc ion binding"/>
    <property type="evidence" value="ECO:0007669"/>
    <property type="project" value="InterPro"/>
</dbReference>